<dbReference type="RefSeq" id="WP_099153424.1">
    <property type="nucleotide sequence ID" value="NZ_PDUD01000033.1"/>
</dbReference>
<reference evidence="1 2" key="1">
    <citation type="submission" date="2017-10" db="EMBL/GenBank/DDBJ databases">
        <title>The draft genome sequence of Lewinella nigricans NBRC 102662.</title>
        <authorList>
            <person name="Wang K."/>
        </authorList>
    </citation>
    <scope>NUCLEOTIDE SEQUENCE [LARGE SCALE GENOMIC DNA]</scope>
    <source>
        <strain evidence="1 2">NBRC 102662</strain>
    </source>
</reference>
<gene>
    <name evidence="1" type="ORF">CRP01_28290</name>
</gene>
<name>A0A2D0N478_FLAN2</name>
<dbReference type="EMBL" id="PDUD01000033">
    <property type="protein sequence ID" value="PHN03295.1"/>
    <property type="molecule type" value="Genomic_DNA"/>
</dbReference>
<dbReference type="PANTHER" id="PTHR34599:SF2">
    <property type="entry name" value="TRAF-TYPE DOMAIN-CONTAINING PROTEIN"/>
    <property type="match status" value="1"/>
</dbReference>
<dbReference type="AlphaFoldDB" id="A0A2D0N478"/>
<protein>
    <submittedName>
        <fullName evidence="1">Uncharacterized protein</fullName>
    </submittedName>
</protein>
<evidence type="ECO:0000313" key="2">
    <source>
        <dbReference type="Proteomes" id="UP000223913"/>
    </source>
</evidence>
<dbReference type="OrthoDB" id="9780455at2"/>
<evidence type="ECO:0000313" key="1">
    <source>
        <dbReference type="EMBL" id="PHN03295.1"/>
    </source>
</evidence>
<organism evidence="1 2">
    <name type="scientific">Flavilitoribacter nigricans (strain ATCC 23147 / DSM 23189 / NBRC 102662 / NCIMB 1420 / SS-2)</name>
    <name type="common">Lewinella nigricans</name>
    <dbReference type="NCBI Taxonomy" id="1122177"/>
    <lineage>
        <taxon>Bacteria</taxon>
        <taxon>Pseudomonadati</taxon>
        <taxon>Bacteroidota</taxon>
        <taxon>Saprospiria</taxon>
        <taxon>Saprospirales</taxon>
        <taxon>Lewinellaceae</taxon>
        <taxon>Flavilitoribacter</taxon>
    </lineage>
</organism>
<dbReference type="SUPFAM" id="SSF48317">
    <property type="entry name" value="Acid phosphatase/Vanadium-dependent haloperoxidase"/>
    <property type="match status" value="1"/>
</dbReference>
<dbReference type="CDD" id="cd03398">
    <property type="entry name" value="PAP2_haloperoxidase"/>
    <property type="match status" value="1"/>
</dbReference>
<dbReference type="Gene3D" id="1.10.606.20">
    <property type="match status" value="1"/>
</dbReference>
<dbReference type="PANTHER" id="PTHR34599">
    <property type="entry name" value="PEROXIDASE-RELATED"/>
    <property type="match status" value="1"/>
</dbReference>
<proteinExistence type="predicted"/>
<dbReference type="InterPro" id="IPR036938">
    <property type="entry name" value="PAP2/HPO_sf"/>
</dbReference>
<keyword evidence="2" id="KW-1185">Reference proteome</keyword>
<accession>A0A2D0N478</accession>
<sequence length="465" mass="52639">MNQLFSYSYRPLRWLFLGSLLVISACSRDIDLPQPDTLAVSAYSAEVPLAWNTLYLDLERFTPGYRPPISARTIGYVGLAAYESVQAGMSDKYNSLGNYFPGLELPYLEEDQTYHWPTVLTATYERMLELMFPGAPSEHLFRIIQLRNEFYIRFKQEIPSDVFGRSVRYGTEMADAVHDWSASDELGHEAYDRNVDLAYSPPTGQGLWQPTFPDYTPGLVPYWGQIRTFVAGPDDIVDPPLEYSEDPASALYLEAIEVLEASERAKVDLASEERWIADFWSDDCPILTSTPAGRWIGILNQVIESENKPLDKALEAYARVGMALADAGIRCWHEKYRYNHERPIDYIRRVMGDNSWNTVMCPDGSGQFFTPNFPAYPSGHAAFGAAAAAVMSDLFGNDYAMVDNFHAERTEFNGTPRSFTNFREMARENAESRIPLGVHFRMDSDAGLDLGFSIGEKVNAMPWRR</sequence>
<comment type="caution">
    <text evidence="1">The sequence shown here is derived from an EMBL/GenBank/DDBJ whole genome shotgun (WGS) entry which is preliminary data.</text>
</comment>
<dbReference type="InterPro" id="IPR052559">
    <property type="entry name" value="V-haloperoxidase"/>
</dbReference>
<dbReference type="Proteomes" id="UP000223913">
    <property type="component" value="Unassembled WGS sequence"/>
</dbReference>